<comment type="cofactor">
    <cofactor evidence="12">
        <name>[4Fe-4S] cluster</name>
        <dbReference type="ChEBI" id="CHEBI:49883"/>
    </cofactor>
    <text evidence="12">Binds 1 [4Fe-4S] cluster per subunit. Following nitrosylation of the [4Fe-4S] cluster binds 1 [4Fe-8(NO)] cluster per subunit.</text>
</comment>
<accession>A0AAF0YRU2</accession>
<evidence type="ECO:0000256" key="9">
    <source>
        <dbReference type="ARBA" id="ARBA00023125"/>
    </source>
</evidence>
<name>A0AAF0YRU2_9CORY</name>
<dbReference type="Proteomes" id="UP000234560">
    <property type="component" value="Chromosome"/>
</dbReference>
<keyword evidence="6 12" id="KW-0408">Iron</keyword>
<evidence type="ECO:0000259" key="13">
    <source>
        <dbReference type="PROSITE" id="PS51674"/>
    </source>
</evidence>
<protein>
    <recommendedName>
        <fullName evidence="12">Transcriptional regulator WhiB</fullName>
    </recommendedName>
</protein>
<keyword evidence="4 12" id="KW-0963">Cytoplasm</keyword>
<evidence type="ECO:0000256" key="5">
    <source>
        <dbReference type="ARBA" id="ARBA00022723"/>
    </source>
</evidence>
<keyword evidence="10 12" id="KW-1015">Disulfide bond</keyword>
<dbReference type="GO" id="GO:0045454">
    <property type="term" value="P:cell redox homeostasis"/>
    <property type="evidence" value="ECO:0007669"/>
    <property type="project" value="TreeGrafter"/>
</dbReference>
<dbReference type="GO" id="GO:0051539">
    <property type="term" value="F:4 iron, 4 sulfur cluster binding"/>
    <property type="evidence" value="ECO:0007669"/>
    <property type="project" value="UniProtKB-UniRule"/>
</dbReference>
<feature type="binding site" evidence="12">
    <location>
        <position position="56"/>
    </location>
    <ligand>
        <name>[4Fe-4S] cluster</name>
        <dbReference type="ChEBI" id="CHEBI:49883"/>
    </ligand>
</feature>
<dbReference type="GO" id="GO:0035731">
    <property type="term" value="F:dinitrosyl-iron complex binding"/>
    <property type="evidence" value="ECO:0007669"/>
    <property type="project" value="UniProtKB-UniRule"/>
</dbReference>
<evidence type="ECO:0000256" key="4">
    <source>
        <dbReference type="ARBA" id="ARBA00022490"/>
    </source>
</evidence>
<dbReference type="GO" id="GO:0045892">
    <property type="term" value="P:negative regulation of DNA-templated transcription"/>
    <property type="evidence" value="ECO:0007669"/>
    <property type="project" value="TreeGrafter"/>
</dbReference>
<organism evidence="14 15">
    <name type="scientific">Corynebacterium pyruviciproducens</name>
    <dbReference type="NCBI Taxonomy" id="598660"/>
    <lineage>
        <taxon>Bacteria</taxon>
        <taxon>Bacillati</taxon>
        <taxon>Actinomycetota</taxon>
        <taxon>Actinomycetes</taxon>
        <taxon>Mycobacteriales</taxon>
        <taxon>Corynebacteriaceae</taxon>
        <taxon>Corynebacterium</taxon>
    </lineage>
</organism>
<dbReference type="Pfam" id="PF02467">
    <property type="entry name" value="Whib"/>
    <property type="match status" value="1"/>
</dbReference>
<evidence type="ECO:0000256" key="12">
    <source>
        <dbReference type="HAMAP-Rule" id="MF_01479"/>
    </source>
</evidence>
<comment type="PTM">
    <text evidence="12">The Fe-S cluster can be nitrosylated by nitric oxide (NO).</text>
</comment>
<dbReference type="InterPro" id="IPR003482">
    <property type="entry name" value="Whib"/>
</dbReference>
<dbReference type="HAMAP" id="MF_01479">
    <property type="entry name" value="WhiB"/>
    <property type="match status" value="1"/>
</dbReference>
<dbReference type="GO" id="GO:0005737">
    <property type="term" value="C:cytoplasm"/>
    <property type="evidence" value="ECO:0007669"/>
    <property type="project" value="UniProtKB-SubCell"/>
</dbReference>
<keyword evidence="5 12" id="KW-0479">Metal-binding</keyword>
<dbReference type="PANTHER" id="PTHR38839:SF5">
    <property type="entry name" value="TRANSCRIPTIONAL REGULATOR WHID"/>
    <property type="match status" value="1"/>
</dbReference>
<evidence type="ECO:0000256" key="8">
    <source>
        <dbReference type="ARBA" id="ARBA00023015"/>
    </source>
</evidence>
<keyword evidence="8 12" id="KW-0805">Transcription regulation</keyword>
<keyword evidence="3 12" id="KW-0004">4Fe-4S</keyword>
<comment type="PTM">
    <text evidence="12">Upon Fe-S cluster removal intramolecular disulfide bonds are formed.</text>
</comment>
<reference evidence="14" key="1">
    <citation type="submission" date="2017-12" db="EMBL/GenBank/DDBJ databases">
        <authorList>
            <person name="Thomas-White K."/>
            <person name="Wolfe A.J."/>
        </authorList>
    </citation>
    <scope>NUCLEOTIDE SEQUENCE</scope>
    <source>
        <strain evidence="14">UMB0763</strain>
    </source>
</reference>
<evidence type="ECO:0000256" key="11">
    <source>
        <dbReference type="ARBA" id="ARBA00023163"/>
    </source>
</evidence>
<comment type="similarity">
    <text evidence="2 12">Belongs to the WhiB family.</text>
</comment>
<keyword evidence="11 12" id="KW-0804">Transcription</keyword>
<feature type="binding site" evidence="12">
    <location>
        <position position="62"/>
    </location>
    <ligand>
        <name>[4Fe-4S] cluster</name>
        <dbReference type="ChEBI" id="CHEBI:49883"/>
    </ligand>
</feature>
<gene>
    <name evidence="12" type="primary">whiB</name>
    <name evidence="14" type="ORF">CYJ47_09890</name>
</gene>
<proteinExistence type="inferred from homology"/>
<comment type="subcellular location">
    <subcellularLocation>
        <location evidence="1 12">Cytoplasm</location>
    </subcellularLocation>
</comment>
<dbReference type="AlphaFoldDB" id="A0AAF0YRU2"/>
<dbReference type="PROSITE" id="PS51674">
    <property type="entry name" value="4FE4S_WBL"/>
    <property type="match status" value="1"/>
</dbReference>
<dbReference type="GO" id="GO:0046872">
    <property type="term" value="F:metal ion binding"/>
    <property type="evidence" value="ECO:0007669"/>
    <property type="project" value="UniProtKB-KW"/>
</dbReference>
<evidence type="ECO:0000256" key="2">
    <source>
        <dbReference type="ARBA" id="ARBA00006597"/>
    </source>
</evidence>
<dbReference type="EMBL" id="CP136958">
    <property type="protein sequence ID" value="WOT01571.1"/>
    <property type="molecule type" value="Genomic_DNA"/>
</dbReference>
<dbReference type="InterPro" id="IPR034768">
    <property type="entry name" value="4FE4S_WBL"/>
</dbReference>
<evidence type="ECO:0000256" key="1">
    <source>
        <dbReference type="ARBA" id="ARBA00004496"/>
    </source>
</evidence>
<comment type="function">
    <text evidence="12">Acts as a transcriptional regulator. Probably redox-responsive. The apo- but not holo-form probably binds DNA.</text>
</comment>
<dbReference type="PANTHER" id="PTHR38839">
    <property type="entry name" value="TRANSCRIPTIONAL REGULATOR WHID-RELATED"/>
    <property type="match status" value="1"/>
</dbReference>
<feature type="binding site" evidence="12">
    <location>
        <position position="23"/>
    </location>
    <ligand>
        <name>[4Fe-4S] cluster</name>
        <dbReference type="ChEBI" id="CHEBI:49883"/>
    </ligand>
</feature>
<evidence type="ECO:0000313" key="15">
    <source>
        <dbReference type="Proteomes" id="UP000234560"/>
    </source>
</evidence>
<reference evidence="14" key="2">
    <citation type="submission" date="2023-10" db="EMBL/GenBank/DDBJ databases">
        <authorList>
            <person name="Choi B."/>
        </authorList>
    </citation>
    <scope>NUCLEOTIDE SEQUENCE</scope>
    <source>
        <strain evidence="14">UMB0763</strain>
    </source>
</reference>
<dbReference type="KEGG" id="cpyr:CYJ47_09890"/>
<feature type="binding site" evidence="12">
    <location>
        <position position="53"/>
    </location>
    <ligand>
        <name>[4Fe-4S] cluster</name>
        <dbReference type="ChEBI" id="CHEBI:49883"/>
    </ligand>
</feature>
<dbReference type="GO" id="GO:0003677">
    <property type="term" value="F:DNA binding"/>
    <property type="evidence" value="ECO:0007669"/>
    <property type="project" value="UniProtKB-UniRule"/>
</dbReference>
<keyword evidence="7 12" id="KW-0411">Iron-sulfur</keyword>
<evidence type="ECO:0000256" key="6">
    <source>
        <dbReference type="ARBA" id="ARBA00023004"/>
    </source>
</evidence>
<evidence type="ECO:0000313" key="14">
    <source>
        <dbReference type="EMBL" id="WOT01571.1"/>
    </source>
</evidence>
<dbReference type="RefSeq" id="WP_016458894.1">
    <property type="nucleotide sequence ID" value="NZ_CAMIHY010000023.1"/>
</dbReference>
<sequence>MPQPRKLPGPSLSLWDWQTHGSCRGKDSSFFFHPEGERGRARTRRENRAKAICSSCPVLEQCRQHALKVAEPYGIWGGLSESERDLILHPRKRHRSVAAMAKV</sequence>
<feature type="domain" description="4Fe-4S Wbl-type" evidence="13">
    <location>
        <begin position="22"/>
        <end position="86"/>
    </location>
</feature>
<keyword evidence="9 12" id="KW-0238">DNA-binding</keyword>
<dbReference type="GO" id="GO:0047134">
    <property type="term" value="F:protein-disulfide reductase [NAD(P)H] activity"/>
    <property type="evidence" value="ECO:0007669"/>
    <property type="project" value="TreeGrafter"/>
</dbReference>
<evidence type="ECO:0000256" key="3">
    <source>
        <dbReference type="ARBA" id="ARBA00022485"/>
    </source>
</evidence>
<evidence type="ECO:0000256" key="10">
    <source>
        <dbReference type="ARBA" id="ARBA00023157"/>
    </source>
</evidence>
<evidence type="ECO:0000256" key="7">
    <source>
        <dbReference type="ARBA" id="ARBA00023014"/>
    </source>
</evidence>